<dbReference type="GeneID" id="97183191"/>
<dbReference type="EC" id="3.4.11.10" evidence="2"/>
<keyword evidence="2" id="KW-0031">Aminopeptidase</keyword>
<dbReference type="EMBL" id="UAUU01000009">
    <property type="protein sequence ID" value="SPZ88137.1"/>
    <property type="molecule type" value="Genomic_DNA"/>
</dbReference>
<dbReference type="PANTHER" id="PTHR12147">
    <property type="entry name" value="METALLOPEPTIDASE M28 FAMILY MEMBER"/>
    <property type="match status" value="1"/>
</dbReference>
<protein>
    <submittedName>
        <fullName evidence="2">Bacterial leucyl aminopeptidase</fullName>
        <ecNumber evidence="2">3.4.11.10</ecNumber>
    </submittedName>
</protein>
<reference evidence="2 3" key="1">
    <citation type="submission" date="2018-06" db="EMBL/GenBank/DDBJ databases">
        <authorList>
            <consortium name="Pathogen Informatics"/>
            <person name="Doyle S."/>
        </authorList>
    </citation>
    <scope>NUCLEOTIDE SEQUENCE [LARGE SCALE GENOMIC DNA]</scope>
    <source>
        <strain evidence="2 3">NCTC11343</strain>
    </source>
</reference>
<dbReference type="GO" id="GO:0008235">
    <property type="term" value="F:metalloexopeptidase activity"/>
    <property type="evidence" value="ECO:0007669"/>
    <property type="project" value="InterPro"/>
</dbReference>
<dbReference type="InterPro" id="IPR045175">
    <property type="entry name" value="M28_fam"/>
</dbReference>
<dbReference type="Gene3D" id="3.40.630.10">
    <property type="entry name" value="Zn peptidases"/>
    <property type="match status" value="2"/>
</dbReference>
<dbReference type="AlphaFoldDB" id="A0A2X2J197"/>
<dbReference type="GO" id="GO:0006508">
    <property type="term" value="P:proteolysis"/>
    <property type="evidence" value="ECO:0007669"/>
    <property type="project" value="InterPro"/>
</dbReference>
<dbReference type="SUPFAM" id="SSF53187">
    <property type="entry name" value="Zn-dependent exopeptidases"/>
    <property type="match status" value="1"/>
</dbReference>
<keyword evidence="2" id="KW-0378">Hydrolase</keyword>
<proteinExistence type="predicted"/>
<feature type="domain" description="Peptidase M28" evidence="1">
    <location>
        <begin position="212"/>
        <end position="408"/>
    </location>
</feature>
<dbReference type="RefSeq" id="WP_112375176.1">
    <property type="nucleotide sequence ID" value="NZ_CP069793.1"/>
</dbReference>
<dbReference type="PANTHER" id="PTHR12147:SF26">
    <property type="entry name" value="PEPTIDASE M28 DOMAIN-CONTAINING PROTEIN"/>
    <property type="match status" value="1"/>
</dbReference>
<name>A0A2X2J197_SPHMU</name>
<gene>
    <name evidence="2" type="ORF">NCTC11343_03314</name>
</gene>
<dbReference type="Pfam" id="PF04389">
    <property type="entry name" value="Peptidase_M28"/>
    <property type="match status" value="1"/>
</dbReference>
<sequence length="434" mass="48494">MNSIPKIILSISLLALSAVSYGQQVISEQERQDVSRILNTLAADDMRGRSALTKDIEPAADFIAAEMKRIGLSPYAEQNYRQTFQLDKISPVSKSATINKQLIPADHVISLGNHVDLQWDNRSSLNIVEIKSGDDFAKVFREHSLAKENTLVLVDPSFESYFVRFGQMLNSPKFIEDPSKQKPSIVYLLTAEKPQTFQIHIERKLQNFPLFNVAGIIPGKSKPNEYVIFSGHYDHIGILKAVGQDSIANGADDDASGVTAMLTLADYYKKQNNNERTLIFVAFTAEELGMYGSKYFSNHINADQVVAMINMEMIGKDSKFGPNTVYITGYDQSNLGELMQENLKNTNFRFYPDPYTKQNLFYRNDNAVLAAKGVPAHSFSTSQMDKDEYYHTVKDEVSTLNVQNIISSIEAIAIGTSGIVTGKQTPSRVEKLKD</sequence>
<organism evidence="2 3">
    <name type="scientific">Sphingobacterium multivorum</name>
    <dbReference type="NCBI Taxonomy" id="28454"/>
    <lineage>
        <taxon>Bacteria</taxon>
        <taxon>Pseudomonadati</taxon>
        <taxon>Bacteroidota</taxon>
        <taxon>Sphingobacteriia</taxon>
        <taxon>Sphingobacteriales</taxon>
        <taxon>Sphingobacteriaceae</taxon>
        <taxon>Sphingobacterium</taxon>
    </lineage>
</organism>
<evidence type="ECO:0000313" key="3">
    <source>
        <dbReference type="Proteomes" id="UP000251241"/>
    </source>
</evidence>
<evidence type="ECO:0000313" key="2">
    <source>
        <dbReference type="EMBL" id="SPZ88137.1"/>
    </source>
</evidence>
<dbReference type="InterPro" id="IPR007484">
    <property type="entry name" value="Peptidase_M28"/>
</dbReference>
<accession>A0A2X2J197</accession>
<dbReference type="Proteomes" id="UP000251241">
    <property type="component" value="Unassembled WGS sequence"/>
</dbReference>
<evidence type="ECO:0000259" key="1">
    <source>
        <dbReference type="Pfam" id="PF04389"/>
    </source>
</evidence>
<dbReference type="GO" id="GO:0004177">
    <property type="term" value="F:aminopeptidase activity"/>
    <property type="evidence" value="ECO:0007669"/>
    <property type="project" value="UniProtKB-KW"/>
</dbReference>
<keyword evidence="2" id="KW-0645">Protease</keyword>